<evidence type="ECO:0000259" key="5">
    <source>
        <dbReference type="PROSITE" id="PS51656"/>
    </source>
</evidence>
<evidence type="ECO:0000256" key="4">
    <source>
        <dbReference type="ARBA" id="ARBA00023014"/>
    </source>
</evidence>
<name>A0A832EKH2_9BACT</name>
<dbReference type="PROSITE" id="PS51656">
    <property type="entry name" value="4FE4S"/>
    <property type="match status" value="1"/>
</dbReference>
<gene>
    <name evidence="6" type="ORF">ENS06_12420</name>
</gene>
<evidence type="ECO:0000256" key="3">
    <source>
        <dbReference type="ARBA" id="ARBA00023004"/>
    </source>
</evidence>
<feature type="domain" description="4Fe-4S" evidence="5">
    <location>
        <begin position="699"/>
        <end position="762"/>
    </location>
</feature>
<dbReference type="EMBL" id="DSTK01000037">
    <property type="protein sequence ID" value="HFK98108.1"/>
    <property type="molecule type" value="Genomic_DNA"/>
</dbReference>
<keyword evidence="3" id="KW-0408">Iron</keyword>
<accession>A0A832EKH2</accession>
<proteinExistence type="predicted"/>
<protein>
    <recommendedName>
        <fullName evidence="5">4Fe-4S domain-containing protein</fullName>
    </recommendedName>
</protein>
<keyword evidence="4" id="KW-0411">Iron-sulfur</keyword>
<dbReference type="Pfam" id="PF04060">
    <property type="entry name" value="FeS"/>
    <property type="match status" value="1"/>
</dbReference>
<organism evidence="6">
    <name type="scientific">Desulfacinum infernum</name>
    <dbReference type="NCBI Taxonomy" id="35837"/>
    <lineage>
        <taxon>Bacteria</taxon>
        <taxon>Pseudomonadati</taxon>
        <taxon>Thermodesulfobacteriota</taxon>
        <taxon>Syntrophobacteria</taxon>
        <taxon>Syntrophobacterales</taxon>
        <taxon>Syntrophobacteraceae</taxon>
        <taxon>Desulfacinum</taxon>
    </lineage>
</organism>
<keyword evidence="2" id="KW-0479">Metal-binding</keyword>
<dbReference type="GO" id="GO:0046872">
    <property type="term" value="F:metal ion binding"/>
    <property type="evidence" value="ECO:0007669"/>
    <property type="project" value="UniProtKB-KW"/>
</dbReference>
<reference evidence="6" key="1">
    <citation type="journal article" date="2020" name="mSystems">
        <title>Genome- and Community-Level Interaction Insights into Carbon Utilization and Element Cycling Functions of Hydrothermarchaeota in Hydrothermal Sediment.</title>
        <authorList>
            <person name="Zhou Z."/>
            <person name="Liu Y."/>
            <person name="Xu W."/>
            <person name="Pan J."/>
            <person name="Luo Z.H."/>
            <person name="Li M."/>
        </authorList>
    </citation>
    <scope>NUCLEOTIDE SEQUENCE [LARGE SCALE GENOMIC DNA]</scope>
    <source>
        <strain evidence="6">SpSt-456</strain>
    </source>
</reference>
<dbReference type="GO" id="GO:0051539">
    <property type="term" value="F:4 iron, 4 sulfur cluster binding"/>
    <property type="evidence" value="ECO:0007669"/>
    <property type="project" value="UniProtKB-KW"/>
</dbReference>
<sequence length="1627" mass="187906">MGIEGLSSQYSLEQFYAGLSSDRERAFHKTVRDVTAALAERFRLRDSLRDVHAAVEQALVALRKIDMAVDGVAESLAPEDACVGVFRRKWFEAAPLTEHVRRVGFFSTHPADLLPWVRWFLLVENYHRTDPVHHDRRLDRLRFLKTENPHAPCITYEDVLLWLEHQLLAHEREPLSVVAQRCAGQLQNRLDETLRPHTTLEAFFFVLLRCHQFCLAETMTEDDARRLQTVLGWRRFLSLTDLMLVVIHRVIDREPLPDAVTVLDELMGEGFQIRHASFKDPYEADVVPAEDTARFEETTIRLFGSVHELHGSLERDCAAVFQNWQAHRVKVLNELEEEIRELREMIASPLPRKHLIGRTIRLFTSWCLAFMKPAKDAREDGPAEDGVKALIDRVRAAFPEGLVKALVRQRRGYELTTRKELALRIERECRLQWESFRKRPGARAYGEADFRVAERVRALAAGPAPPEQGGADAAQYDHILAGLAEQIRRRTVLNEEVLSSSCVELPVFFPTMGTPLEFVENLRDLVPYEELWERAPSVPKGGPDEAMALYERTLARFAGAFYRYVVAEGKKQAGRPLELSLSEIAELAAVMVPPWGALTEGLMRTAVQKFQNRAVPLFRRRKSPICLDEEELGVHLAHFVIRELKADVRQAAETGTLAAVRKAVTDESLRIVVPNRVRTFASPEKFLLQWAGIFDARQGLEDLPRALAGALPGLDCGACGESRCAAFAQALLQGRRRVRECVHLSPAGQRPIEAMVQEYLSKTSQGNGFGSAYELFQHPALWRRLPKAHPLRRSVVKVLDVGRQEARRRVMDRAFRSWQGLDPKPDLYKRPEPEAFYQALVETIGYEATERIRPEECRWLSQHGRIRLEKELEKLEKRTDWLTLERLHISGGPLSREADPESQALRAYESMAYLHQLDADDRRRLLVHRLESFEEGFSQWWNQDLLAMNHPRYRIDNWEEFSKVIKNAYWHQENFPPPRRVAEELLAHMEQSGEKEVFFRDVLSSWVQDLSEPRDSSRQRQREAAGIDRRDIESLSDLRRILARLCRETRPEAEKADFFPSTPSPARRRIDAVWRAFQLSPVLFAPNFSLSDSELTDLERRHVRDRLEGQLPADFSQVPSTAGGLEALVLGLIGAILEQQDRQRRLAVLTEEAARSEQAEKLPAEAVRAWIFEALEADKAPRQILEKLLGWFHQAPRWKDRILVDALQKMVSLARWRNLLETFPGVVLEGIPVEEAESYARMFPRWMERVGEAVGRLRDFDRERLLHYLFVLAKREGDLDVITALLREIRETSDVIEAAWLQFTNDRLTEALPAPPAKGLGARYGLLANRLKDVAPVHRSLVEGLSRSEKPDVAAAVRELQLYMRFHMVRDEAEGMDADACFETFWEEGYNLDGLDREALRHAFLGEWKNRERWRKDRVWIMTMAVARRLASQSHELYEADRAFAKIRQGLLKEDGPEEGRDVCRRRGIALGTVKEAMYRELSELLEKERMDSFRTRIRQIVHELDRKRLRIVQSWFSGSIDRYSVFHVLRQYQKRAEPPSDDDFREFFMEQWFQRVDRLRESDREDRHDRIREVDEGFHAVLGVSPLALEKEAEKEAAEAWNAWVREAEGEIRRRLIVHEASPGPL</sequence>
<evidence type="ECO:0000256" key="1">
    <source>
        <dbReference type="ARBA" id="ARBA00022485"/>
    </source>
</evidence>
<keyword evidence="1" id="KW-0004">4Fe-4S</keyword>
<evidence type="ECO:0000256" key="2">
    <source>
        <dbReference type="ARBA" id="ARBA00022723"/>
    </source>
</evidence>
<dbReference type="Gene3D" id="1.10.15.40">
    <property type="entry name" value="Electron transport complex subunit B, putative Fe-S cluster"/>
    <property type="match status" value="1"/>
</dbReference>
<comment type="caution">
    <text evidence="6">The sequence shown here is derived from an EMBL/GenBank/DDBJ whole genome shotgun (WGS) entry which is preliminary data.</text>
</comment>
<evidence type="ECO:0000313" key="6">
    <source>
        <dbReference type="EMBL" id="HFK98108.1"/>
    </source>
</evidence>
<dbReference type="InterPro" id="IPR007202">
    <property type="entry name" value="4Fe-4S_dom"/>
</dbReference>